<dbReference type="Proteomes" id="UP000077202">
    <property type="component" value="Unassembled WGS sequence"/>
</dbReference>
<comment type="caution">
    <text evidence="2">The sequence shown here is derived from an EMBL/GenBank/DDBJ whole genome shotgun (WGS) entry which is preliminary data.</text>
</comment>
<name>A0A176VMT7_MARPO</name>
<accession>A0A176VMT7</accession>
<evidence type="ECO:0000313" key="3">
    <source>
        <dbReference type="Proteomes" id="UP000077202"/>
    </source>
</evidence>
<feature type="region of interest" description="Disordered" evidence="1">
    <location>
        <begin position="1"/>
        <end position="46"/>
    </location>
</feature>
<sequence length="139" mass="15530">MEAQRQEIEEEDSTWCSEATSQHPVTSAEWAEMKVQTAGTEDEWPLERSLQLSKWRSSTVSMKDLLEEGEEQKELEEPAVEPNSVEELLDRVVAEVEKIIAEQHATPIASSTVDFDCGESTSAEESKTTELSVADILSE</sequence>
<evidence type="ECO:0000313" key="2">
    <source>
        <dbReference type="EMBL" id="OAE21096.1"/>
    </source>
</evidence>
<feature type="region of interest" description="Disordered" evidence="1">
    <location>
        <begin position="116"/>
        <end position="139"/>
    </location>
</feature>
<proteinExistence type="predicted"/>
<protein>
    <submittedName>
        <fullName evidence="2">Uncharacterized protein</fullName>
    </submittedName>
</protein>
<evidence type="ECO:0000256" key="1">
    <source>
        <dbReference type="SAM" id="MobiDB-lite"/>
    </source>
</evidence>
<organism evidence="2 3">
    <name type="scientific">Marchantia polymorpha subsp. ruderalis</name>
    <dbReference type="NCBI Taxonomy" id="1480154"/>
    <lineage>
        <taxon>Eukaryota</taxon>
        <taxon>Viridiplantae</taxon>
        <taxon>Streptophyta</taxon>
        <taxon>Embryophyta</taxon>
        <taxon>Marchantiophyta</taxon>
        <taxon>Marchantiopsida</taxon>
        <taxon>Marchantiidae</taxon>
        <taxon>Marchantiales</taxon>
        <taxon>Marchantiaceae</taxon>
        <taxon>Marchantia</taxon>
    </lineage>
</organism>
<dbReference type="AlphaFoldDB" id="A0A176VMT7"/>
<gene>
    <name evidence="2" type="ORF">AXG93_3661s1210</name>
</gene>
<dbReference type="EMBL" id="LVLJ01003529">
    <property type="protein sequence ID" value="OAE21096.1"/>
    <property type="molecule type" value="Genomic_DNA"/>
</dbReference>
<feature type="compositionally biased region" description="Polar residues" evidence="1">
    <location>
        <begin position="14"/>
        <end position="25"/>
    </location>
</feature>
<keyword evidence="3" id="KW-1185">Reference proteome</keyword>
<reference evidence="2" key="1">
    <citation type="submission" date="2016-03" db="EMBL/GenBank/DDBJ databases">
        <title>Mechanisms controlling the formation of the plant cell surface in tip-growing cells are functionally conserved among land plants.</title>
        <authorList>
            <person name="Honkanen S."/>
            <person name="Jones V.A."/>
            <person name="Morieri G."/>
            <person name="Champion C."/>
            <person name="Hetherington A.J."/>
            <person name="Kelly S."/>
            <person name="Saint-Marcoux D."/>
            <person name="Proust H."/>
            <person name="Prescott H."/>
            <person name="Dolan L."/>
        </authorList>
    </citation>
    <scope>NUCLEOTIDE SEQUENCE [LARGE SCALE GENOMIC DNA]</scope>
    <source>
        <tissue evidence="2">Whole gametophyte</tissue>
    </source>
</reference>